<accession>A0A0J7JX59</accession>
<feature type="non-terminal residue" evidence="1">
    <location>
        <position position="128"/>
    </location>
</feature>
<comment type="caution">
    <text evidence="1">The sequence shown here is derived from an EMBL/GenBank/DDBJ whole genome shotgun (WGS) entry which is preliminary data.</text>
</comment>
<evidence type="ECO:0000313" key="2">
    <source>
        <dbReference type="Proteomes" id="UP000036403"/>
    </source>
</evidence>
<dbReference type="EMBL" id="LBMM01023853">
    <property type="protein sequence ID" value="KMQ82662.1"/>
    <property type="molecule type" value="Genomic_DNA"/>
</dbReference>
<keyword evidence="2" id="KW-1185">Reference proteome</keyword>
<dbReference type="PaxDb" id="67767-A0A0J7JX59"/>
<reference evidence="1 2" key="1">
    <citation type="submission" date="2015-04" db="EMBL/GenBank/DDBJ databases">
        <title>Lasius niger genome sequencing.</title>
        <authorList>
            <person name="Konorov E.A."/>
            <person name="Nikitin M.A."/>
            <person name="Kirill M.V."/>
            <person name="Chang P."/>
        </authorList>
    </citation>
    <scope>NUCLEOTIDE SEQUENCE [LARGE SCALE GENOMIC DNA]</scope>
    <source>
        <tissue evidence="1">Whole</tissue>
    </source>
</reference>
<dbReference type="Proteomes" id="UP000036403">
    <property type="component" value="Unassembled WGS sequence"/>
</dbReference>
<gene>
    <name evidence="1" type="ORF">RF55_22225</name>
</gene>
<sequence length="128" mass="13822">MLKQLIGEASELPEVQSLAAEMAEDVESGEVSRADIRMVAENALDNIVEYVVSEKDVHGMTGKDLEIGAAALTVLGPVVGEAIVARHAKEGLQEIHESDDSWDNLVQEALTFRNDENHGIDSVNPISE</sequence>
<dbReference type="AlphaFoldDB" id="A0A0J7JX59"/>
<organism evidence="1 2">
    <name type="scientific">Lasius niger</name>
    <name type="common">Black garden ant</name>
    <dbReference type="NCBI Taxonomy" id="67767"/>
    <lineage>
        <taxon>Eukaryota</taxon>
        <taxon>Metazoa</taxon>
        <taxon>Ecdysozoa</taxon>
        <taxon>Arthropoda</taxon>
        <taxon>Hexapoda</taxon>
        <taxon>Insecta</taxon>
        <taxon>Pterygota</taxon>
        <taxon>Neoptera</taxon>
        <taxon>Endopterygota</taxon>
        <taxon>Hymenoptera</taxon>
        <taxon>Apocrita</taxon>
        <taxon>Aculeata</taxon>
        <taxon>Formicoidea</taxon>
        <taxon>Formicidae</taxon>
        <taxon>Formicinae</taxon>
        <taxon>Lasius</taxon>
        <taxon>Lasius</taxon>
    </lineage>
</organism>
<protein>
    <submittedName>
        <fullName evidence="1">Glycosyl group 1</fullName>
    </submittedName>
</protein>
<evidence type="ECO:0000313" key="1">
    <source>
        <dbReference type="EMBL" id="KMQ82662.1"/>
    </source>
</evidence>
<name>A0A0J7JX59_LASNI</name>
<proteinExistence type="predicted"/>